<evidence type="ECO:0000256" key="4">
    <source>
        <dbReference type="RuleBase" id="RU003744"/>
    </source>
</evidence>
<dbReference type="SUPFAM" id="SSF53850">
    <property type="entry name" value="Periplasmic binding protein-like II"/>
    <property type="match status" value="1"/>
</dbReference>
<dbReference type="PANTHER" id="PTHR35936:SF38">
    <property type="entry name" value="GLUTAMINE-BINDING PERIPLASMIC PROTEIN"/>
    <property type="match status" value="1"/>
</dbReference>
<comment type="subcellular location">
    <subcellularLocation>
        <location evidence="1">Cell envelope</location>
    </subcellularLocation>
</comment>
<dbReference type="PROSITE" id="PS51257">
    <property type="entry name" value="PROKAR_LIPOPROTEIN"/>
    <property type="match status" value="1"/>
</dbReference>
<name>A0ABV8U378_9ACTN</name>
<evidence type="ECO:0000313" key="8">
    <source>
        <dbReference type="EMBL" id="MFC4337046.1"/>
    </source>
</evidence>
<sequence>MNAPVRKSSLAAVAVLALAACGGSTEPTTTDKGYTLDLVQHGKLTVCTHLPYVPFEFRDDDDNVVGFDMDLMDRAAEEIGVERTIVDIKFDPIKSGAAMAGGTCDIAAAGMTITEEREKNLTFSDPYFDEVLAFMSPVDAPITSIDQVKDQDLTLGVQVGTTNLDYALDNGVDPTQFDDSGKLLQALRSGTIDVILQDVPVINEWLRDDAVSAEFAMDGEVDTGAQYGFAFKKDAERELVDAVNKSLADVRESGEYDEIYEKWFGTEPAGS</sequence>
<feature type="domain" description="Ionotropic glutamate receptor C-terminal" evidence="7">
    <location>
        <begin position="43"/>
        <end position="266"/>
    </location>
</feature>
<dbReference type="SMART" id="SM00062">
    <property type="entry name" value="PBPb"/>
    <property type="match status" value="1"/>
</dbReference>
<organism evidence="8 9">
    <name type="scientific">Salininema proteolyticum</name>
    <dbReference type="NCBI Taxonomy" id="1607685"/>
    <lineage>
        <taxon>Bacteria</taxon>
        <taxon>Bacillati</taxon>
        <taxon>Actinomycetota</taxon>
        <taxon>Actinomycetes</taxon>
        <taxon>Glycomycetales</taxon>
        <taxon>Glycomycetaceae</taxon>
        <taxon>Salininema</taxon>
    </lineage>
</organism>
<dbReference type="EMBL" id="JBHSDK010000028">
    <property type="protein sequence ID" value="MFC4337046.1"/>
    <property type="molecule type" value="Genomic_DNA"/>
</dbReference>
<gene>
    <name evidence="8" type="ORF">ACFPET_17725</name>
</gene>
<evidence type="ECO:0000256" key="5">
    <source>
        <dbReference type="SAM" id="SignalP"/>
    </source>
</evidence>
<feature type="signal peptide" evidence="5">
    <location>
        <begin position="1"/>
        <end position="19"/>
    </location>
</feature>
<reference evidence="9" key="1">
    <citation type="journal article" date="2019" name="Int. J. Syst. Evol. Microbiol.">
        <title>The Global Catalogue of Microorganisms (GCM) 10K type strain sequencing project: providing services to taxonomists for standard genome sequencing and annotation.</title>
        <authorList>
            <consortium name="The Broad Institute Genomics Platform"/>
            <consortium name="The Broad Institute Genome Sequencing Center for Infectious Disease"/>
            <person name="Wu L."/>
            <person name="Ma J."/>
        </authorList>
    </citation>
    <scope>NUCLEOTIDE SEQUENCE [LARGE SCALE GENOMIC DNA]</scope>
    <source>
        <strain evidence="9">IBRC-M 10908</strain>
    </source>
</reference>
<evidence type="ECO:0000256" key="1">
    <source>
        <dbReference type="ARBA" id="ARBA00004196"/>
    </source>
</evidence>
<proteinExistence type="inferred from homology"/>
<dbReference type="Gene3D" id="3.40.190.10">
    <property type="entry name" value="Periplasmic binding protein-like II"/>
    <property type="match status" value="2"/>
</dbReference>
<dbReference type="PANTHER" id="PTHR35936">
    <property type="entry name" value="MEMBRANE-BOUND LYTIC MUREIN TRANSGLYCOSYLASE F"/>
    <property type="match status" value="1"/>
</dbReference>
<dbReference type="InterPro" id="IPR001638">
    <property type="entry name" value="Solute-binding_3/MltF_N"/>
</dbReference>
<keyword evidence="9" id="KW-1185">Reference proteome</keyword>
<evidence type="ECO:0000256" key="3">
    <source>
        <dbReference type="ARBA" id="ARBA00022729"/>
    </source>
</evidence>
<accession>A0ABV8U378</accession>
<evidence type="ECO:0000259" key="7">
    <source>
        <dbReference type="SMART" id="SM00079"/>
    </source>
</evidence>
<feature type="domain" description="Solute-binding protein family 3/N-terminal" evidence="6">
    <location>
        <begin position="43"/>
        <end position="267"/>
    </location>
</feature>
<dbReference type="Pfam" id="PF00497">
    <property type="entry name" value="SBP_bac_3"/>
    <property type="match status" value="1"/>
</dbReference>
<keyword evidence="3 5" id="KW-0732">Signal</keyword>
<evidence type="ECO:0000256" key="2">
    <source>
        <dbReference type="ARBA" id="ARBA00010333"/>
    </source>
</evidence>
<feature type="chain" id="PRO_5046595493" evidence="5">
    <location>
        <begin position="20"/>
        <end position="271"/>
    </location>
</feature>
<comment type="caution">
    <text evidence="8">The sequence shown here is derived from an EMBL/GenBank/DDBJ whole genome shotgun (WGS) entry which is preliminary data.</text>
</comment>
<dbReference type="Proteomes" id="UP001595823">
    <property type="component" value="Unassembled WGS sequence"/>
</dbReference>
<dbReference type="InterPro" id="IPR001320">
    <property type="entry name" value="Iontro_rcpt_C"/>
</dbReference>
<comment type="similarity">
    <text evidence="2 4">Belongs to the bacterial solute-binding protein 3 family.</text>
</comment>
<protein>
    <submittedName>
        <fullName evidence="8">Transporter substrate-binding domain-containing protein</fullName>
    </submittedName>
</protein>
<evidence type="ECO:0000259" key="6">
    <source>
        <dbReference type="SMART" id="SM00062"/>
    </source>
</evidence>
<dbReference type="PROSITE" id="PS01039">
    <property type="entry name" value="SBP_BACTERIAL_3"/>
    <property type="match status" value="1"/>
</dbReference>
<dbReference type="SMART" id="SM00079">
    <property type="entry name" value="PBPe"/>
    <property type="match status" value="1"/>
</dbReference>
<evidence type="ECO:0000313" key="9">
    <source>
        <dbReference type="Proteomes" id="UP001595823"/>
    </source>
</evidence>
<dbReference type="RefSeq" id="WP_380623599.1">
    <property type="nucleotide sequence ID" value="NZ_JBHSDK010000028.1"/>
</dbReference>
<dbReference type="InterPro" id="IPR018313">
    <property type="entry name" value="SBP_3_CS"/>
</dbReference>